<organism evidence="2 3">
    <name type="scientific">Heliocybe sulcata</name>
    <dbReference type="NCBI Taxonomy" id="5364"/>
    <lineage>
        <taxon>Eukaryota</taxon>
        <taxon>Fungi</taxon>
        <taxon>Dikarya</taxon>
        <taxon>Basidiomycota</taxon>
        <taxon>Agaricomycotina</taxon>
        <taxon>Agaricomycetes</taxon>
        <taxon>Gloeophyllales</taxon>
        <taxon>Gloeophyllaceae</taxon>
        <taxon>Heliocybe</taxon>
    </lineage>
</organism>
<dbReference type="AlphaFoldDB" id="A0A5C3NB67"/>
<dbReference type="STRING" id="5364.A0A5C3NB67"/>
<proteinExistence type="predicted"/>
<reference evidence="2 3" key="1">
    <citation type="journal article" date="2019" name="Nat. Ecol. Evol.">
        <title>Megaphylogeny resolves global patterns of mushroom evolution.</title>
        <authorList>
            <person name="Varga T."/>
            <person name="Krizsan K."/>
            <person name="Foldi C."/>
            <person name="Dima B."/>
            <person name="Sanchez-Garcia M."/>
            <person name="Sanchez-Ramirez S."/>
            <person name="Szollosi G.J."/>
            <person name="Szarkandi J.G."/>
            <person name="Papp V."/>
            <person name="Albert L."/>
            <person name="Andreopoulos W."/>
            <person name="Angelini C."/>
            <person name="Antonin V."/>
            <person name="Barry K.W."/>
            <person name="Bougher N.L."/>
            <person name="Buchanan P."/>
            <person name="Buyck B."/>
            <person name="Bense V."/>
            <person name="Catcheside P."/>
            <person name="Chovatia M."/>
            <person name="Cooper J."/>
            <person name="Damon W."/>
            <person name="Desjardin D."/>
            <person name="Finy P."/>
            <person name="Geml J."/>
            <person name="Haridas S."/>
            <person name="Hughes K."/>
            <person name="Justo A."/>
            <person name="Karasinski D."/>
            <person name="Kautmanova I."/>
            <person name="Kiss B."/>
            <person name="Kocsube S."/>
            <person name="Kotiranta H."/>
            <person name="LaButti K.M."/>
            <person name="Lechner B.E."/>
            <person name="Liimatainen K."/>
            <person name="Lipzen A."/>
            <person name="Lukacs Z."/>
            <person name="Mihaltcheva S."/>
            <person name="Morgado L.N."/>
            <person name="Niskanen T."/>
            <person name="Noordeloos M.E."/>
            <person name="Ohm R.A."/>
            <person name="Ortiz-Santana B."/>
            <person name="Ovrebo C."/>
            <person name="Racz N."/>
            <person name="Riley R."/>
            <person name="Savchenko A."/>
            <person name="Shiryaev A."/>
            <person name="Soop K."/>
            <person name="Spirin V."/>
            <person name="Szebenyi C."/>
            <person name="Tomsovsky M."/>
            <person name="Tulloss R.E."/>
            <person name="Uehling J."/>
            <person name="Grigoriev I.V."/>
            <person name="Vagvolgyi C."/>
            <person name="Papp T."/>
            <person name="Martin F.M."/>
            <person name="Miettinen O."/>
            <person name="Hibbett D.S."/>
            <person name="Nagy L.G."/>
        </authorList>
    </citation>
    <scope>NUCLEOTIDE SEQUENCE [LARGE SCALE GENOMIC DNA]</scope>
    <source>
        <strain evidence="2 3">OMC1185</strain>
    </source>
</reference>
<sequence>MSMSETMVDPSALHSLVTSNRLPSEREAEQARTLIADAVQELARVNVELLELERKRKDLENYIHAHKSVVSPWRRLLPELVIEIMRYCATDKLCPSQHHDFENPFVIGQVCSAWRDVALSTPSLWTNVHVTVSTLSTVSQAQALERLLQRSHPHFLTLKVEYQPLQIHQSGAPLQVIHTLRKSSERWRSLDVSLTGSLLEALVDSAPLPNLETLVLRSSWMYNPYPPPATHESLPRGTTFKGAPALRKLNLSNTYLNTSTIIDCFPLEQLTELDIFVGRINRPTQFSGFHTTHLLAHTPNLETYRLSSVPETCPPEDYPESALTSHPVPMPHLRTLELQTYDRWSPIFDNLVLPGLEKVRLEVSSSSWRNRWADGPFDRLLERSQRTKISCDASASTFGIHVYDCVIGPKAC</sequence>
<evidence type="ECO:0000313" key="2">
    <source>
        <dbReference type="EMBL" id="TFK54540.1"/>
    </source>
</evidence>
<accession>A0A5C3NB67</accession>
<dbReference type="InterPro" id="IPR032675">
    <property type="entry name" value="LRR_dom_sf"/>
</dbReference>
<evidence type="ECO:0000313" key="3">
    <source>
        <dbReference type="Proteomes" id="UP000305948"/>
    </source>
</evidence>
<dbReference type="Gene3D" id="1.20.1280.50">
    <property type="match status" value="1"/>
</dbReference>
<dbReference type="Proteomes" id="UP000305948">
    <property type="component" value="Unassembled WGS sequence"/>
</dbReference>
<dbReference type="SUPFAM" id="SSF52047">
    <property type="entry name" value="RNI-like"/>
    <property type="match status" value="1"/>
</dbReference>
<keyword evidence="3" id="KW-1185">Reference proteome</keyword>
<dbReference type="EMBL" id="ML213506">
    <property type="protein sequence ID" value="TFK54540.1"/>
    <property type="molecule type" value="Genomic_DNA"/>
</dbReference>
<keyword evidence="1" id="KW-0175">Coiled coil</keyword>
<dbReference type="Gene3D" id="3.80.10.10">
    <property type="entry name" value="Ribonuclease Inhibitor"/>
    <property type="match status" value="1"/>
</dbReference>
<feature type="coiled-coil region" evidence="1">
    <location>
        <begin position="28"/>
        <end position="62"/>
    </location>
</feature>
<name>A0A5C3NB67_9AGAM</name>
<evidence type="ECO:0000256" key="1">
    <source>
        <dbReference type="SAM" id="Coils"/>
    </source>
</evidence>
<dbReference type="OrthoDB" id="3365698at2759"/>
<gene>
    <name evidence="2" type="ORF">OE88DRAFT_1655250</name>
</gene>
<protein>
    <submittedName>
        <fullName evidence="2">Uncharacterized protein</fullName>
    </submittedName>
</protein>